<accession>A0A8S5TCK8</accession>
<sequence>MVIDTHTHTFTRKNGLYSFIYIKSLYKKIYCETR</sequence>
<name>A0A8S5TCK8_9CAUD</name>
<proteinExistence type="predicted"/>
<protein>
    <submittedName>
        <fullName evidence="1">Amidohydrolase family protein</fullName>
    </submittedName>
</protein>
<reference evidence="1" key="1">
    <citation type="journal article" date="2021" name="Proc. Natl. Acad. Sci. U.S.A.">
        <title>A Catalog of Tens of Thousands of Viruses from Human Metagenomes Reveals Hidden Associations with Chronic Diseases.</title>
        <authorList>
            <person name="Tisza M.J."/>
            <person name="Buck C.B."/>
        </authorList>
    </citation>
    <scope>NUCLEOTIDE SEQUENCE</scope>
    <source>
        <strain evidence="1">Ct89I2</strain>
    </source>
</reference>
<evidence type="ECO:0000313" key="1">
    <source>
        <dbReference type="EMBL" id="DAF60719.1"/>
    </source>
</evidence>
<organism evidence="1">
    <name type="scientific">Myoviridae sp. ct89I2</name>
    <dbReference type="NCBI Taxonomy" id="2827662"/>
    <lineage>
        <taxon>Viruses</taxon>
        <taxon>Duplodnaviria</taxon>
        <taxon>Heunggongvirae</taxon>
        <taxon>Uroviricota</taxon>
        <taxon>Caudoviricetes</taxon>
    </lineage>
</organism>
<dbReference type="EMBL" id="BK032795">
    <property type="protein sequence ID" value="DAF60719.1"/>
    <property type="molecule type" value="Genomic_DNA"/>
</dbReference>